<accession>A0A1T4KPJ7</accession>
<dbReference type="GeneID" id="303366529"/>
<organism evidence="11 12">
    <name type="scientific">Treponema berlinense</name>
    <dbReference type="NCBI Taxonomy" id="225004"/>
    <lineage>
        <taxon>Bacteria</taxon>
        <taxon>Pseudomonadati</taxon>
        <taxon>Spirochaetota</taxon>
        <taxon>Spirochaetia</taxon>
        <taxon>Spirochaetales</taxon>
        <taxon>Treponemataceae</taxon>
        <taxon>Treponema</taxon>
    </lineage>
</organism>
<dbReference type="EC" id="2.4.1.21" evidence="8"/>
<comment type="pathway">
    <text evidence="3 8">Glycan biosynthesis; glycogen biosynthesis.</text>
</comment>
<gene>
    <name evidence="8" type="primary">glgA</name>
    <name evidence="11" type="ORF">SAMN02745152_00252</name>
</gene>
<evidence type="ECO:0000256" key="8">
    <source>
        <dbReference type="HAMAP-Rule" id="MF_00484"/>
    </source>
</evidence>
<evidence type="ECO:0000256" key="5">
    <source>
        <dbReference type="ARBA" id="ARBA00022676"/>
    </source>
</evidence>
<dbReference type="RefSeq" id="WP_078930010.1">
    <property type="nucleotide sequence ID" value="NZ_FUXC01000001.1"/>
</dbReference>
<dbReference type="OrthoDB" id="9808590at2"/>
<protein>
    <recommendedName>
        <fullName evidence="8">Glycogen synthase</fullName>
        <ecNumber evidence="8">2.4.1.21</ecNumber>
    </recommendedName>
    <alternativeName>
        <fullName evidence="8">Starch [bacterial glycogen] synthase</fullName>
    </alternativeName>
</protein>
<keyword evidence="12" id="KW-1185">Reference proteome</keyword>
<dbReference type="CDD" id="cd03791">
    <property type="entry name" value="GT5_Glycogen_synthase_DULL1-like"/>
    <property type="match status" value="1"/>
</dbReference>
<dbReference type="InterPro" id="IPR011835">
    <property type="entry name" value="GS/SS"/>
</dbReference>
<dbReference type="InterPro" id="IPR001296">
    <property type="entry name" value="Glyco_trans_1"/>
</dbReference>
<comment type="catalytic activity">
    <reaction evidence="1 8">
        <text>[(1-&gt;4)-alpha-D-glucosyl](n) + ADP-alpha-D-glucose = [(1-&gt;4)-alpha-D-glucosyl](n+1) + ADP + H(+)</text>
        <dbReference type="Rhea" id="RHEA:18189"/>
        <dbReference type="Rhea" id="RHEA-COMP:9584"/>
        <dbReference type="Rhea" id="RHEA-COMP:9587"/>
        <dbReference type="ChEBI" id="CHEBI:15378"/>
        <dbReference type="ChEBI" id="CHEBI:15444"/>
        <dbReference type="ChEBI" id="CHEBI:57498"/>
        <dbReference type="ChEBI" id="CHEBI:456216"/>
        <dbReference type="EC" id="2.4.1.21"/>
    </reaction>
</comment>
<keyword evidence="5 8" id="KW-0328">Glycosyltransferase</keyword>
<reference evidence="11 12" key="1">
    <citation type="submission" date="2017-02" db="EMBL/GenBank/DDBJ databases">
        <authorList>
            <person name="Peterson S.W."/>
        </authorList>
    </citation>
    <scope>NUCLEOTIDE SEQUENCE [LARGE SCALE GENOMIC DNA]</scope>
    <source>
        <strain evidence="11 12">ATCC BAA-909</strain>
    </source>
</reference>
<comment type="similarity">
    <text evidence="4 8">Belongs to the glycosyltransferase 1 family. Bacterial/plant glycogen synthase subfamily.</text>
</comment>
<feature type="binding site" evidence="8">
    <location>
        <position position="15"/>
    </location>
    <ligand>
        <name>ADP-alpha-D-glucose</name>
        <dbReference type="ChEBI" id="CHEBI:57498"/>
    </ligand>
</feature>
<dbReference type="NCBIfam" id="NF001899">
    <property type="entry name" value="PRK00654.1-2"/>
    <property type="match status" value="1"/>
</dbReference>
<feature type="domain" description="Starch synthase catalytic" evidence="10">
    <location>
        <begin position="2"/>
        <end position="242"/>
    </location>
</feature>
<evidence type="ECO:0000256" key="4">
    <source>
        <dbReference type="ARBA" id="ARBA00010281"/>
    </source>
</evidence>
<evidence type="ECO:0000256" key="3">
    <source>
        <dbReference type="ARBA" id="ARBA00004964"/>
    </source>
</evidence>
<feature type="domain" description="Glycosyl transferase family 1" evidence="9">
    <location>
        <begin position="293"/>
        <end position="443"/>
    </location>
</feature>
<dbReference type="SUPFAM" id="SSF53756">
    <property type="entry name" value="UDP-Glycosyltransferase/glycogen phosphorylase"/>
    <property type="match status" value="1"/>
</dbReference>
<proteinExistence type="inferred from homology"/>
<evidence type="ECO:0000256" key="2">
    <source>
        <dbReference type="ARBA" id="ARBA00002764"/>
    </source>
</evidence>
<dbReference type="Gene3D" id="3.40.50.2000">
    <property type="entry name" value="Glycogen Phosphorylase B"/>
    <property type="match status" value="2"/>
</dbReference>
<dbReference type="GO" id="GO:0005829">
    <property type="term" value="C:cytosol"/>
    <property type="evidence" value="ECO:0007669"/>
    <property type="project" value="TreeGrafter"/>
</dbReference>
<dbReference type="STRING" id="225004.SAMN02745152_00252"/>
<dbReference type="AlphaFoldDB" id="A0A1T4KPJ7"/>
<evidence type="ECO:0000256" key="6">
    <source>
        <dbReference type="ARBA" id="ARBA00022679"/>
    </source>
</evidence>
<dbReference type="Proteomes" id="UP000190395">
    <property type="component" value="Unassembled WGS sequence"/>
</dbReference>
<evidence type="ECO:0000259" key="10">
    <source>
        <dbReference type="Pfam" id="PF08323"/>
    </source>
</evidence>
<comment type="function">
    <text evidence="2 8">Synthesizes alpha-1,4-glucan chains using ADP-glucose.</text>
</comment>
<evidence type="ECO:0000313" key="11">
    <source>
        <dbReference type="EMBL" id="SJZ44339.1"/>
    </source>
</evidence>
<dbReference type="Pfam" id="PF00534">
    <property type="entry name" value="Glycos_transf_1"/>
    <property type="match status" value="1"/>
</dbReference>
<dbReference type="HAMAP" id="MF_00484">
    <property type="entry name" value="Glycogen_synth"/>
    <property type="match status" value="1"/>
</dbReference>
<dbReference type="PANTHER" id="PTHR45825:SF11">
    <property type="entry name" value="ALPHA AMYLASE DOMAIN-CONTAINING PROTEIN"/>
    <property type="match status" value="1"/>
</dbReference>
<dbReference type="GO" id="GO:0009011">
    <property type="term" value="F:alpha-1,4-glucan glucosyltransferase (ADP-glucose donor) activity"/>
    <property type="evidence" value="ECO:0007669"/>
    <property type="project" value="UniProtKB-UniRule"/>
</dbReference>
<dbReference type="GO" id="GO:0005978">
    <property type="term" value="P:glycogen biosynthetic process"/>
    <property type="evidence" value="ECO:0007669"/>
    <property type="project" value="UniProtKB-UniRule"/>
</dbReference>
<keyword evidence="6 8" id="KW-0808">Transferase</keyword>
<dbReference type="Pfam" id="PF08323">
    <property type="entry name" value="Glyco_transf_5"/>
    <property type="match status" value="1"/>
</dbReference>
<sequence length="494" mass="54977">MKILMVSAEAVPFAKTGGLADAVSALAGSLSKLGHDVKIVMPRYYKIDRKKLQKLEGPLGVPVGTGQEWTAVYTTTLPGFEKVNVYFLDHENCFGRDGVYGTKSEPDFFDNPYRFSLLCHGALQVCNKLGWFPDIVHAHDWSAALAPVLVKHVCRTQEAFKKTASVFTIHNMGYQGVYGKDKFNDLGIDWNLYYGAGFERNGAINFLQAGISSADMVTTVSPTYAREIQTPEGGFGLDGLLRVRSDVVKGIVNGVDTEIWNPEKDPALPANFSSKDMSGKAECKRALQQYFGLPEREDVPVIAMIGRLVSQKGIAEVIAPNYGCLWGICKSVDVQVVLLGSGDRWAEDEINSLQKKLPNFRAKIGYNEKLSHLIEAGADFFLMPSQYEPCGLNQLYSELYGTLPIVRRTGGLADTVQNYNEQTGEGTGFMFDNLTPQAVYDTVGWAVYAYYNKKDHIRQMQKRAMEQDFTWTNSCRQYEEVYKEALLRGCGIKL</sequence>
<evidence type="ECO:0000256" key="1">
    <source>
        <dbReference type="ARBA" id="ARBA00001478"/>
    </source>
</evidence>
<keyword evidence="7 8" id="KW-0320">Glycogen biosynthesis</keyword>
<dbReference type="UniPathway" id="UPA00164"/>
<evidence type="ECO:0000256" key="7">
    <source>
        <dbReference type="ARBA" id="ARBA00023056"/>
    </source>
</evidence>
<dbReference type="PANTHER" id="PTHR45825">
    <property type="entry name" value="GRANULE-BOUND STARCH SYNTHASE 1, CHLOROPLASTIC/AMYLOPLASTIC"/>
    <property type="match status" value="1"/>
</dbReference>
<name>A0A1T4KPJ7_9SPIR</name>
<evidence type="ECO:0000313" key="12">
    <source>
        <dbReference type="Proteomes" id="UP000190395"/>
    </source>
</evidence>
<dbReference type="EMBL" id="FUXC01000001">
    <property type="protein sequence ID" value="SJZ44339.1"/>
    <property type="molecule type" value="Genomic_DNA"/>
</dbReference>
<dbReference type="GO" id="GO:0004373">
    <property type="term" value="F:alpha-1,4-glucan glucosyltransferase (UDP-glucose donor) activity"/>
    <property type="evidence" value="ECO:0007669"/>
    <property type="project" value="InterPro"/>
</dbReference>
<dbReference type="InterPro" id="IPR013534">
    <property type="entry name" value="Starch_synth_cat_dom"/>
</dbReference>
<dbReference type="NCBIfam" id="TIGR02095">
    <property type="entry name" value="glgA"/>
    <property type="match status" value="1"/>
</dbReference>
<evidence type="ECO:0000259" key="9">
    <source>
        <dbReference type="Pfam" id="PF00534"/>
    </source>
</evidence>